<sequence length="65" mass="7537">MNILRNIAENYGEFPAHSGHLSCYYDIVKKIKRAGYWTTHKILKTERGQIPSSLILLKLNKKTAY</sequence>
<name>A0A376H7A1_ENTGA</name>
<dbReference type="AlphaFoldDB" id="A0A376H7A1"/>
<dbReference type="EMBL" id="UFYW01000001">
    <property type="protein sequence ID" value="STD84268.1"/>
    <property type="molecule type" value="Genomic_DNA"/>
</dbReference>
<accession>A0A376H7A1</accession>
<protein>
    <submittedName>
        <fullName evidence="1">Uncharacterized protein</fullName>
    </submittedName>
</protein>
<dbReference type="Proteomes" id="UP000254807">
    <property type="component" value="Unassembled WGS sequence"/>
</dbReference>
<keyword evidence="2" id="KW-1185">Reference proteome</keyword>
<proteinExistence type="predicted"/>
<gene>
    <name evidence="1" type="ORF">NCTC12360_02797</name>
</gene>
<organism evidence="1 2">
    <name type="scientific">Enterococcus gallinarum</name>
    <dbReference type="NCBI Taxonomy" id="1353"/>
    <lineage>
        <taxon>Bacteria</taxon>
        <taxon>Bacillati</taxon>
        <taxon>Bacillota</taxon>
        <taxon>Bacilli</taxon>
        <taxon>Lactobacillales</taxon>
        <taxon>Enterococcaceae</taxon>
        <taxon>Enterococcus</taxon>
    </lineage>
</organism>
<evidence type="ECO:0000313" key="2">
    <source>
        <dbReference type="Proteomes" id="UP000254807"/>
    </source>
</evidence>
<evidence type="ECO:0000313" key="1">
    <source>
        <dbReference type="EMBL" id="STD84268.1"/>
    </source>
</evidence>
<reference evidence="1 2" key="1">
    <citation type="submission" date="2018-06" db="EMBL/GenBank/DDBJ databases">
        <authorList>
            <consortium name="Pathogen Informatics"/>
            <person name="Doyle S."/>
        </authorList>
    </citation>
    <scope>NUCLEOTIDE SEQUENCE [LARGE SCALE GENOMIC DNA]</scope>
    <source>
        <strain evidence="1 2">NCTC12360</strain>
    </source>
</reference>